<evidence type="ECO:0000256" key="10">
    <source>
        <dbReference type="SAM" id="MobiDB-lite"/>
    </source>
</evidence>
<keyword evidence="3" id="KW-0808">Transferase</keyword>
<feature type="compositionally biased region" description="Polar residues" evidence="10">
    <location>
        <begin position="287"/>
        <end position="303"/>
    </location>
</feature>
<evidence type="ECO:0000256" key="7">
    <source>
        <dbReference type="ARBA" id="ARBA00047899"/>
    </source>
</evidence>
<keyword evidence="6 9" id="KW-0067">ATP-binding</keyword>
<dbReference type="Pfam" id="PF00069">
    <property type="entry name" value="Pkinase"/>
    <property type="match status" value="2"/>
</dbReference>
<dbReference type="InterPro" id="IPR000719">
    <property type="entry name" value="Prot_kinase_dom"/>
</dbReference>
<evidence type="ECO:0000313" key="13">
    <source>
        <dbReference type="Proteomes" id="UP000708208"/>
    </source>
</evidence>
<dbReference type="OrthoDB" id="2649at2759"/>
<evidence type="ECO:0000256" key="9">
    <source>
        <dbReference type="PROSITE-ProRule" id="PRU10141"/>
    </source>
</evidence>
<dbReference type="InterPro" id="IPR017441">
    <property type="entry name" value="Protein_kinase_ATP_BS"/>
</dbReference>
<feature type="compositionally biased region" description="Basic residues" evidence="10">
    <location>
        <begin position="249"/>
        <end position="261"/>
    </location>
</feature>
<accession>A0A8J2M7U9</accession>
<dbReference type="GO" id="GO:0050684">
    <property type="term" value="P:regulation of mRNA processing"/>
    <property type="evidence" value="ECO:0007669"/>
    <property type="project" value="TreeGrafter"/>
</dbReference>
<dbReference type="FunFam" id="3.30.200.20:FF:000163">
    <property type="entry name" value="SRSF protein kinase 2 isoform X1"/>
    <property type="match status" value="1"/>
</dbReference>
<gene>
    <name evidence="12" type="ORF">AFUS01_LOCUS44105</name>
</gene>
<dbReference type="Proteomes" id="UP000708208">
    <property type="component" value="Unassembled WGS sequence"/>
</dbReference>
<feature type="compositionally biased region" description="Low complexity" evidence="10">
    <location>
        <begin position="12"/>
        <end position="21"/>
    </location>
</feature>
<proteinExistence type="predicted"/>
<comment type="caution">
    <text evidence="12">The sequence shown here is derived from an EMBL/GenBank/DDBJ whole genome shotgun (WGS) entry which is preliminary data.</text>
</comment>
<keyword evidence="5" id="KW-0418">Kinase</keyword>
<evidence type="ECO:0000256" key="5">
    <source>
        <dbReference type="ARBA" id="ARBA00022777"/>
    </source>
</evidence>
<keyword evidence="4 9" id="KW-0547">Nucleotide-binding</keyword>
<dbReference type="PROSITE" id="PS50011">
    <property type="entry name" value="PROTEIN_KINASE_DOM"/>
    <property type="match status" value="1"/>
</dbReference>
<evidence type="ECO:0000256" key="8">
    <source>
        <dbReference type="ARBA" id="ARBA00048679"/>
    </source>
</evidence>
<comment type="catalytic activity">
    <reaction evidence="8">
        <text>L-seryl-[protein] + ATP = O-phospho-L-seryl-[protein] + ADP + H(+)</text>
        <dbReference type="Rhea" id="RHEA:17989"/>
        <dbReference type="Rhea" id="RHEA-COMP:9863"/>
        <dbReference type="Rhea" id="RHEA-COMP:11604"/>
        <dbReference type="ChEBI" id="CHEBI:15378"/>
        <dbReference type="ChEBI" id="CHEBI:29999"/>
        <dbReference type="ChEBI" id="CHEBI:30616"/>
        <dbReference type="ChEBI" id="CHEBI:83421"/>
        <dbReference type="ChEBI" id="CHEBI:456216"/>
        <dbReference type="EC" id="2.7.11.1"/>
    </reaction>
</comment>
<dbReference type="GO" id="GO:0000245">
    <property type="term" value="P:spliceosomal complex assembly"/>
    <property type="evidence" value="ECO:0007669"/>
    <property type="project" value="TreeGrafter"/>
</dbReference>
<evidence type="ECO:0000256" key="2">
    <source>
        <dbReference type="ARBA" id="ARBA00022527"/>
    </source>
</evidence>
<dbReference type="PANTHER" id="PTHR47634:SF9">
    <property type="entry name" value="PROTEIN KINASE DOMAIN-CONTAINING PROTEIN-RELATED"/>
    <property type="match status" value="1"/>
</dbReference>
<evidence type="ECO:0000256" key="6">
    <source>
        <dbReference type="ARBA" id="ARBA00022840"/>
    </source>
</evidence>
<dbReference type="EMBL" id="CAJVCH010570304">
    <property type="protein sequence ID" value="CAG7834621.1"/>
    <property type="molecule type" value="Genomic_DNA"/>
</dbReference>
<reference evidence="12" key="1">
    <citation type="submission" date="2021-06" db="EMBL/GenBank/DDBJ databases">
        <authorList>
            <person name="Hodson N. C."/>
            <person name="Mongue J. A."/>
            <person name="Jaron S. K."/>
        </authorList>
    </citation>
    <scope>NUCLEOTIDE SEQUENCE</scope>
</reference>
<evidence type="ECO:0000313" key="12">
    <source>
        <dbReference type="EMBL" id="CAG7834621.1"/>
    </source>
</evidence>
<dbReference type="GO" id="GO:0005737">
    <property type="term" value="C:cytoplasm"/>
    <property type="evidence" value="ECO:0007669"/>
    <property type="project" value="TreeGrafter"/>
</dbReference>
<dbReference type="InterPro" id="IPR051334">
    <property type="entry name" value="SRPK"/>
</dbReference>
<feature type="compositionally biased region" description="Low complexity" evidence="10">
    <location>
        <begin position="272"/>
        <end position="286"/>
    </location>
</feature>
<dbReference type="PROSITE" id="PS00108">
    <property type="entry name" value="PROTEIN_KINASE_ST"/>
    <property type="match status" value="1"/>
</dbReference>
<keyword evidence="2" id="KW-0723">Serine/threonine-protein kinase</keyword>
<feature type="domain" description="Protein kinase" evidence="11">
    <location>
        <begin position="62"/>
        <end position="557"/>
    </location>
</feature>
<dbReference type="InterPro" id="IPR008271">
    <property type="entry name" value="Ser/Thr_kinase_AS"/>
</dbReference>
<dbReference type="PANTHER" id="PTHR47634">
    <property type="entry name" value="PROTEIN KINASE DOMAIN-CONTAINING PROTEIN-RELATED"/>
    <property type="match status" value="1"/>
</dbReference>
<feature type="region of interest" description="Disordered" evidence="10">
    <location>
        <begin position="1"/>
        <end position="47"/>
    </location>
</feature>
<dbReference type="PROSITE" id="PS00107">
    <property type="entry name" value="PROTEIN_KINASE_ATP"/>
    <property type="match status" value="1"/>
</dbReference>
<feature type="binding site" evidence="9">
    <location>
        <position position="91"/>
    </location>
    <ligand>
        <name>ATP</name>
        <dbReference type="ChEBI" id="CHEBI:30616"/>
    </ligand>
</feature>
<protein>
    <recommendedName>
        <fullName evidence="1">non-specific serine/threonine protein kinase</fullName>
        <ecNumber evidence="1">2.7.11.1</ecNumber>
    </recommendedName>
</protein>
<name>A0A8J2M7U9_9HEXA</name>
<dbReference type="FunFam" id="1.10.510.10:FF:000275">
    <property type="entry name" value="SRSF protein kinase 2 isoform X3"/>
    <property type="match status" value="1"/>
</dbReference>
<keyword evidence="13" id="KW-1185">Reference proteome</keyword>
<dbReference type="GO" id="GO:0004674">
    <property type="term" value="F:protein serine/threonine kinase activity"/>
    <property type="evidence" value="ECO:0007669"/>
    <property type="project" value="UniProtKB-KW"/>
</dbReference>
<comment type="catalytic activity">
    <reaction evidence="7">
        <text>L-threonyl-[protein] + ATP = O-phospho-L-threonyl-[protein] + ADP + H(+)</text>
        <dbReference type="Rhea" id="RHEA:46608"/>
        <dbReference type="Rhea" id="RHEA-COMP:11060"/>
        <dbReference type="Rhea" id="RHEA-COMP:11605"/>
        <dbReference type="ChEBI" id="CHEBI:15378"/>
        <dbReference type="ChEBI" id="CHEBI:30013"/>
        <dbReference type="ChEBI" id="CHEBI:30616"/>
        <dbReference type="ChEBI" id="CHEBI:61977"/>
        <dbReference type="ChEBI" id="CHEBI:456216"/>
        <dbReference type="EC" id="2.7.11.1"/>
    </reaction>
</comment>
<feature type="region of interest" description="Disordered" evidence="10">
    <location>
        <begin position="224"/>
        <end position="387"/>
    </location>
</feature>
<dbReference type="AlphaFoldDB" id="A0A8J2M7U9"/>
<evidence type="ECO:0000259" key="11">
    <source>
        <dbReference type="PROSITE" id="PS50011"/>
    </source>
</evidence>
<dbReference type="GO" id="GO:0005524">
    <property type="term" value="F:ATP binding"/>
    <property type="evidence" value="ECO:0007669"/>
    <property type="project" value="UniProtKB-UniRule"/>
</dbReference>
<dbReference type="EC" id="2.7.11.1" evidence="1"/>
<evidence type="ECO:0000256" key="3">
    <source>
        <dbReference type="ARBA" id="ARBA00022679"/>
    </source>
</evidence>
<sequence>MRPSYTRRPSSRESSSSSSSSDSEKESCKIYGTDDDEQEDPRDYKKGGYHPVKIGDVFNQRYEVIRKLGWGHFSTVWLCWDRRAKTYVAVKVVKSGETYTDTAVDEIKILKSVRDADKADLNREKLVQLLDDFKVTGVNGVHVCMVFEVLGTNLWRLILKTNNEGIPIPNVKTIIKQVLEALDYLHSKCKIIHTDIKPENIMICADADDVTALAEEARSWQRLGIPPPVSSVSTAPYKPKPLQKEALSKNKKKKLKKKAKKAAAAPGTSNRASSKATAGTTAATTSVGNKSRNSSVRTTSSKPPSVVKIKTAPKSLEASSNSNSNSIEESPTSPEDTSEKTSESNGEIGAERGDPPTTIGGGGDETTKDAENPSVPDSGTNILSKPDPTTHVCDISVKLADLGNACWVKSHYTDDIQTRQYRCLEVLLGANYGTPSDIWSVACLAFELATGDFLFDPHKDSDYDRDEDHIAHIIELLGPIPKKIAFSGKYSMDFFNRKKELRNIKTLKFWPLPEVLKEKYDWSDEDAKEFSEFILPMLHYNPLRRASAAQCLAHPWLNREEPT</sequence>
<feature type="compositionally biased region" description="Low complexity" evidence="10">
    <location>
        <begin position="313"/>
        <end position="335"/>
    </location>
</feature>
<dbReference type="CDD" id="cd14136">
    <property type="entry name" value="STKc_SRPK"/>
    <property type="match status" value="1"/>
</dbReference>
<evidence type="ECO:0000256" key="4">
    <source>
        <dbReference type="ARBA" id="ARBA00022741"/>
    </source>
</evidence>
<dbReference type="FunFam" id="1.10.510.10:FF:000591">
    <property type="entry name" value="Serine protein kinase Sky1"/>
    <property type="match status" value="1"/>
</dbReference>
<dbReference type="SMART" id="SM00220">
    <property type="entry name" value="S_TKc"/>
    <property type="match status" value="1"/>
</dbReference>
<organism evidence="12 13">
    <name type="scientific">Allacma fusca</name>
    <dbReference type="NCBI Taxonomy" id="39272"/>
    <lineage>
        <taxon>Eukaryota</taxon>
        <taxon>Metazoa</taxon>
        <taxon>Ecdysozoa</taxon>
        <taxon>Arthropoda</taxon>
        <taxon>Hexapoda</taxon>
        <taxon>Collembola</taxon>
        <taxon>Symphypleona</taxon>
        <taxon>Sminthuridae</taxon>
        <taxon>Allacma</taxon>
    </lineage>
</organism>
<dbReference type="GO" id="GO:0005634">
    <property type="term" value="C:nucleus"/>
    <property type="evidence" value="ECO:0007669"/>
    <property type="project" value="TreeGrafter"/>
</dbReference>
<evidence type="ECO:0000256" key="1">
    <source>
        <dbReference type="ARBA" id="ARBA00012513"/>
    </source>
</evidence>